<proteinExistence type="predicted"/>
<dbReference type="InterPro" id="IPR014756">
    <property type="entry name" value="Ig_E-set"/>
</dbReference>
<keyword evidence="1" id="KW-0732">Signal</keyword>
<dbReference type="GO" id="GO:0017154">
    <property type="term" value="F:semaphorin receptor activity"/>
    <property type="evidence" value="ECO:0007669"/>
    <property type="project" value="InterPro"/>
</dbReference>
<sequence length="524" mass="54691">MLVTALFIAAVNNHVACTRQCSTNVFDDDDAVPQPQPLSVSPRKGPTLGGTRMRLEGLRLSSISSVEIAMPNSPPVVCSGLRHIADNLVECRTGAVPAEGEGQILVRVPCPPPKDGRADSSMHDCVLTRLRYDYVALALGELTPDGGPPAGGTLITVRGANFDLNQLSFSVSIGGTPCTGVKVERQDALTCSTGVLTVPREELLGEPARVDVSVRTGDQLDDIHNVTALTNDGRQGHPAFVYYAPPRVTQVWPNVGPVEGGTSLTIRGRGLADTVAVNVRGAACAYVKPNEATPDAELSCFTTRASAGMGPVEVTSKRGGRALRFGEHLTFRYALLPHIEKVLPSSVSVVGGTVLQLHGSRLGDTPSELLAVLIDGRRCGTLTWDSPSLIGCTAPDLERADGSAGAPSVDVVVYVAAVAAAAAPDAPRRRLVVEDVTKLGEVLPSAAYKLVVASQPRVAQITPSSGPLSGGTRVTLTGSSLGSSKEDILNVTIGTVQCTSIFLAEKHKELKCTTGRAERVGAAP</sequence>
<dbReference type="CDD" id="cd00603">
    <property type="entry name" value="IPT_PCSR"/>
    <property type="match status" value="3"/>
</dbReference>
<feature type="domain" description="IPT/TIG" evidence="2">
    <location>
        <begin position="336"/>
        <end position="415"/>
    </location>
</feature>
<organism evidence="3 4">
    <name type="scientific">Chrysochromulina tobinii</name>
    <dbReference type="NCBI Taxonomy" id="1460289"/>
    <lineage>
        <taxon>Eukaryota</taxon>
        <taxon>Haptista</taxon>
        <taxon>Haptophyta</taxon>
        <taxon>Prymnesiophyceae</taxon>
        <taxon>Prymnesiales</taxon>
        <taxon>Chrysochromulinaceae</taxon>
        <taxon>Chrysochromulina</taxon>
    </lineage>
</organism>
<evidence type="ECO:0000256" key="1">
    <source>
        <dbReference type="SAM" id="SignalP"/>
    </source>
</evidence>
<feature type="signal peptide" evidence="1">
    <location>
        <begin position="1"/>
        <end position="17"/>
    </location>
</feature>
<dbReference type="GO" id="GO:0005886">
    <property type="term" value="C:plasma membrane"/>
    <property type="evidence" value="ECO:0007669"/>
    <property type="project" value="TreeGrafter"/>
</dbReference>
<gene>
    <name evidence="3" type="ORF">Ctob_001122</name>
</gene>
<name>A0A0M0J623_9EUKA</name>
<dbReference type="EMBL" id="JWZX01003334">
    <property type="protein sequence ID" value="KOO21782.1"/>
    <property type="molecule type" value="Genomic_DNA"/>
</dbReference>
<dbReference type="InterPro" id="IPR002909">
    <property type="entry name" value="IPT_dom"/>
</dbReference>
<dbReference type="CDD" id="cd00102">
    <property type="entry name" value="IPT"/>
    <property type="match status" value="1"/>
</dbReference>
<dbReference type="Proteomes" id="UP000037460">
    <property type="component" value="Unassembled WGS sequence"/>
</dbReference>
<feature type="domain" description="IPT/TIG" evidence="2">
    <location>
        <begin position="34"/>
        <end position="135"/>
    </location>
</feature>
<dbReference type="Gene3D" id="2.60.40.10">
    <property type="entry name" value="Immunoglobulins"/>
    <property type="match status" value="5"/>
</dbReference>
<evidence type="ECO:0000313" key="4">
    <source>
        <dbReference type="Proteomes" id="UP000037460"/>
    </source>
</evidence>
<feature type="non-terminal residue" evidence="3">
    <location>
        <position position="524"/>
    </location>
</feature>
<feature type="domain" description="IPT/TIG" evidence="2">
    <location>
        <begin position="455"/>
        <end position="520"/>
    </location>
</feature>
<evidence type="ECO:0000259" key="2">
    <source>
        <dbReference type="SMART" id="SM00429"/>
    </source>
</evidence>
<dbReference type="PANTHER" id="PTHR22625:SF61">
    <property type="entry name" value="HEPATOCYTE GROWTH FACTOR RECEPTOR"/>
    <property type="match status" value="1"/>
</dbReference>
<dbReference type="AlphaFoldDB" id="A0A0M0J623"/>
<dbReference type="SMART" id="SM00429">
    <property type="entry name" value="IPT"/>
    <property type="match status" value="5"/>
</dbReference>
<dbReference type="InterPro" id="IPR013783">
    <property type="entry name" value="Ig-like_fold"/>
</dbReference>
<dbReference type="GO" id="GO:0002116">
    <property type="term" value="C:semaphorin receptor complex"/>
    <property type="evidence" value="ECO:0007669"/>
    <property type="project" value="TreeGrafter"/>
</dbReference>
<dbReference type="GO" id="GO:0030334">
    <property type="term" value="P:regulation of cell migration"/>
    <property type="evidence" value="ECO:0007669"/>
    <property type="project" value="TreeGrafter"/>
</dbReference>
<dbReference type="OrthoDB" id="26242at2759"/>
<keyword evidence="4" id="KW-1185">Reference proteome</keyword>
<evidence type="ECO:0000313" key="3">
    <source>
        <dbReference type="EMBL" id="KOO21782.1"/>
    </source>
</evidence>
<dbReference type="SUPFAM" id="SSF81296">
    <property type="entry name" value="E set domains"/>
    <property type="match status" value="5"/>
</dbReference>
<protein>
    <submittedName>
        <fullName evidence="3">Ipt tig domain-containing protein</fullName>
    </submittedName>
</protein>
<feature type="chain" id="PRO_5005601529" evidence="1">
    <location>
        <begin position="18"/>
        <end position="524"/>
    </location>
</feature>
<dbReference type="PANTHER" id="PTHR22625">
    <property type="entry name" value="PLEXIN"/>
    <property type="match status" value="1"/>
</dbReference>
<feature type="domain" description="IPT/TIG" evidence="2">
    <location>
        <begin position="245"/>
        <end position="334"/>
    </location>
</feature>
<accession>A0A0M0J623</accession>
<feature type="domain" description="IPT/TIG" evidence="2">
    <location>
        <begin position="136"/>
        <end position="232"/>
    </location>
</feature>
<dbReference type="Pfam" id="PF01833">
    <property type="entry name" value="TIG"/>
    <property type="match status" value="4"/>
</dbReference>
<reference evidence="4" key="1">
    <citation type="journal article" date="2015" name="PLoS Genet.">
        <title>Genome Sequence and Transcriptome Analyses of Chrysochromulina tobin: Metabolic Tools for Enhanced Algal Fitness in the Prominent Order Prymnesiales (Haptophyceae).</title>
        <authorList>
            <person name="Hovde B.T."/>
            <person name="Deodato C.R."/>
            <person name="Hunsperger H.M."/>
            <person name="Ryken S.A."/>
            <person name="Yost W."/>
            <person name="Jha R.K."/>
            <person name="Patterson J."/>
            <person name="Monnat R.J. Jr."/>
            <person name="Barlow S.B."/>
            <person name="Starkenburg S.R."/>
            <person name="Cattolico R.A."/>
        </authorList>
    </citation>
    <scope>NUCLEOTIDE SEQUENCE</scope>
    <source>
        <strain evidence="4">CCMP291</strain>
    </source>
</reference>
<comment type="caution">
    <text evidence="3">The sequence shown here is derived from an EMBL/GenBank/DDBJ whole genome shotgun (WGS) entry which is preliminary data.</text>
</comment>
<dbReference type="InterPro" id="IPR031148">
    <property type="entry name" value="Plexin"/>
</dbReference>